<dbReference type="SMART" id="SM00479">
    <property type="entry name" value="EXOIII"/>
    <property type="match status" value="1"/>
</dbReference>
<evidence type="ECO:0000313" key="3">
    <source>
        <dbReference type="Proteomes" id="UP000316775"/>
    </source>
</evidence>
<dbReference type="Pfam" id="PF00929">
    <property type="entry name" value="RNase_T"/>
    <property type="match status" value="1"/>
</dbReference>
<dbReference type="GO" id="GO:0003676">
    <property type="term" value="F:nucleic acid binding"/>
    <property type="evidence" value="ECO:0007669"/>
    <property type="project" value="InterPro"/>
</dbReference>
<name>A0A4Y4ATY9_9FLAO</name>
<organism evidence="2 3">
    <name type="scientific">Flavobacterium flevense</name>
    <dbReference type="NCBI Taxonomy" id="983"/>
    <lineage>
        <taxon>Bacteria</taxon>
        <taxon>Pseudomonadati</taxon>
        <taxon>Bacteroidota</taxon>
        <taxon>Flavobacteriia</taxon>
        <taxon>Flavobacteriales</taxon>
        <taxon>Flavobacteriaceae</taxon>
        <taxon>Flavobacterium</taxon>
    </lineage>
</organism>
<protein>
    <submittedName>
        <fullName evidence="2">DNA polymerase III subunit epsilon</fullName>
    </submittedName>
</protein>
<keyword evidence="3" id="KW-1185">Reference proteome</keyword>
<dbReference type="GO" id="GO:0006259">
    <property type="term" value="P:DNA metabolic process"/>
    <property type="evidence" value="ECO:0007669"/>
    <property type="project" value="UniProtKB-ARBA"/>
</dbReference>
<dbReference type="STRING" id="983.SAMN05443543_103163"/>
<dbReference type="InterPro" id="IPR012337">
    <property type="entry name" value="RNaseH-like_sf"/>
</dbReference>
<dbReference type="Gene3D" id="3.30.420.10">
    <property type="entry name" value="Ribonuclease H-like superfamily/Ribonuclease H"/>
    <property type="match status" value="1"/>
</dbReference>
<reference evidence="2 3" key="1">
    <citation type="submission" date="2019-06" db="EMBL/GenBank/DDBJ databases">
        <title>Whole genome shotgun sequence of Flavobacterium flevense NBRC 14960.</title>
        <authorList>
            <person name="Hosoyama A."/>
            <person name="Uohara A."/>
            <person name="Ohji S."/>
            <person name="Ichikawa N."/>
        </authorList>
    </citation>
    <scope>NUCLEOTIDE SEQUENCE [LARGE SCALE GENOMIC DNA]</scope>
    <source>
        <strain evidence="2 3">NBRC 14960</strain>
    </source>
</reference>
<proteinExistence type="predicted"/>
<dbReference type="OrthoDB" id="9803913at2"/>
<dbReference type="EMBL" id="BJNP01000001">
    <property type="protein sequence ID" value="GEC70520.1"/>
    <property type="molecule type" value="Genomic_DNA"/>
</dbReference>
<dbReference type="GO" id="GO:0004527">
    <property type="term" value="F:exonuclease activity"/>
    <property type="evidence" value="ECO:0007669"/>
    <property type="project" value="UniProtKB-ARBA"/>
</dbReference>
<feature type="domain" description="Exonuclease" evidence="1">
    <location>
        <begin position="29"/>
        <end position="198"/>
    </location>
</feature>
<dbReference type="InterPro" id="IPR013520">
    <property type="entry name" value="Ribonucl_H"/>
</dbReference>
<dbReference type="InterPro" id="IPR036397">
    <property type="entry name" value="RNaseH_sf"/>
</dbReference>
<gene>
    <name evidence="2" type="ORF">FFL01_00590</name>
</gene>
<sequence>MLDWLKNINKEHPEFWKEYLAKFSKKSNRYVILSTESTGDSLEKDVITYISAFAVVDNAILIKDSFETILLQYRFLHDNHLSNEYIIESKLLKLSEPEALKAFVEYLGNSIIVGHEVEKDVEMLNATLERMDCGKLRNEALDIDIMHRKLNDLPEEKEFSLQELTESYHIQNTTNDSVTEKAYNIALLFLKLKFKLGLK</sequence>
<dbReference type="RefSeq" id="WP_073243368.1">
    <property type="nucleotide sequence ID" value="NZ_BJNP01000001.1"/>
</dbReference>
<dbReference type="SUPFAM" id="SSF53098">
    <property type="entry name" value="Ribonuclease H-like"/>
    <property type="match status" value="1"/>
</dbReference>
<comment type="caution">
    <text evidence="2">The sequence shown here is derived from an EMBL/GenBank/DDBJ whole genome shotgun (WGS) entry which is preliminary data.</text>
</comment>
<evidence type="ECO:0000259" key="1">
    <source>
        <dbReference type="SMART" id="SM00479"/>
    </source>
</evidence>
<evidence type="ECO:0000313" key="2">
    <source>
        <dbReference type="EMBL" id="GEC70520.1"/>
    </source>
</evidence>
<dbReference type="Proteomes" id="UP000316775">
    <property type="component" value="Unassembled WGS sequence"/>
</dbReference>
<dbReference type="AlphaFoldDB" id="A0A4Y4ATY9"/>
<accession>A0A4Y4ATY9</accession>